<comment type="caution">
    <text evidence="5">The sequence shown here is derived from an EMBL/GenBank/DDBJ whole genome shotgun (WGS) entry which is preliminary data.</text>
</comment>
<proteinExistence type="inferred from homology"/>
<dbReference type="InterPro" id="IPR036038">
    <property type="entry name" value="Aminotransferase-like"/>
</dbReference>
<feature type="non-terminal residue" evidence="5">
    <location>
        <position position="258"/>
    </location>
</feature>
<feature type="chain" id="PRO_5046776719" evidence="4">
    <location>
        <begin position="25"/>
        <end position="258"/>
    </location>
</feature>
<dbReference type="InterPro" id="IPR005786">
    <property type="entry name" value="B_amino_transII"/>
</dbReference>
<evidence type="ECO:0000313" key="6">
    <source>
        <dbReference type="Proteomes" id="UP001165060"/>
    </source>
</evidence>
<evidence type="ECO:0000313" key="5">
    <source>
        <dbReference type="EMBL" id="GMI21810.1"/>
    </source>
</evidence>
<evidence type="ECO:0000256" key="2">
    <source>
        <dbReference type="ARBA" id="ARBA00009320"/>
    </source>
</evidence>
<dbReference type="PANTHER" id="PTHR42825:SF2">
    <property type="entry name" value="BRANCHED-CHAIN-AMINO-ACID AMINOTRANSFERASE 3, CHLOROPLASTIC-RELATED"/>
    <property type="match status" value="1"/>
</dbReference>
<gene>
    <name evidence="5" type="ORF">TeGR_g11958</name>
</gene>
<reference evidence="5 6" key="1">
    <citation type="journal article" date="2023" name="Commun. Biol.">
        <title>Genome analysis of Parmales, the sister group of diatoms, reveals the evolutionary specialization of diatoms from phago-mixotrophs to photoautotrophs.</title>
        <authorList>
            <person name="Ban H."/>
            <person name="Sato S."/>
            <person name="Yoshikawa S."/>
            <person name="Yamada K."/>
            <person name="Nakamura Y."/>
            <person name="Ichinomiya M."/>
            <person name="Sato N."/>
            <person name="Blanc-Mathieu R."/>
            <person name="Endo H."/>
            <person name="Kuwata A."/>
            <person name="Ogata H."/>
        </authorList>
    </citation>
    <scope>NUCLEOTIDE SEQUENCE [LARGE SCALE GENOMIC DNA]</scope>
</reference>
<feature type="signal peptide" evidence="4">
    <location>
        <begin position="1"/>
        <end position="24"/>
    </location>
</feature>
<dbReference type="SUPFAM" id="SSF56752">
    <property type="entry name" value="D-aminoacid aminotransferase-like PLP-dependent enzymes"/>
    <property type="match status" value="1"/>
</dbReference>
<sequence>MSRLLLPLLLLGSTLLLLPLLSSSKPTHAPPAPSLDWDSFGFSLNGVSTDYMYLDTIKGSLASFDGAGGGAGLLRSGWSATSNPPPYRPLIVPHGPLPLLPSSTVLNYGQGLFEGLKAFRRADNTIVIFRPDKNAARCRKGCARLLMPPVPDATFVEAVSAVAAANARFVPPTGAGALYLRPLVFGSGGKLGVAASSEFTFVVWCSPVGNYFRTNGTDAGGGGGMLGEVSPITLLASKKYVRAAQGSVGGVKAIGNYA</sequence>
<dbReference type="Proteomes" id="UP001165060">
    <property type="component" value="Unassembled WGS sequence"/>
</dbReference>
<name>A0ABQ6M8R2_9STRA</name>
<organism evidence="5 6">
    <name type="scientific">Tetraparma gracilis</name>
    <dbReference type="NCBI Taxonomy" id="2962635"/>
    <lineage>
        <taxon>Eukaryota</taxon>
        <taxon>Sar</taxon>
        <taxon>Stramenopiles</taxon>
        <taxon>Ochrophyta</taxon>
        <taxon>Bolidophyceae</taxon>
        <taxon>Parmales</taxon>
        <taxon>Triparmaceae</taxon>
        <taxon>Tetraparma</taxon>
    </lineage>
</organism>
<dbReference type="InterPro" id="IPR043131">
    <property type="entry name" value="BCAT-like_N"/>
</dbReference>
<evidence type="ECO:0000256" key="4">
    <source>
        <dbReference type="SAM" id="SignalP"/>
    </source>
</evidence>
<comment type="similarity">
    <text evidence="2">Belongs to the class-IV pyridoxal-phosphate-dependent aminotransferase family.</text>
</comment>
<dbReference type="EMBL" id="BRYB01002562">
    <property type="protein sequence ID" value="GMI21810.1"/>
    <property type="molecule type" value="Genomic_DNA"/>
</dbReference>
<protein>
    <submittedName>
        <fullName evidence="5">Uncharacterized protein</fullName>
    </submittedName>
</protein>
<evidence type="ECO:0000256" key="3">
    <source>
        <dbReference type="ARBA" id="ARBA00022898"/>
    </source>
</evidence>
<comment type="cofactor">
    <cofactor evidence="1">
        <name>pyridoxal 5'-phosphate</name>
        <dbReference type="ChEBI" id="CHEBI:597326"/>
    </cofactor>
</comment>
<keyword evidence="4" id="KW-0732">Signal</keyword>
<keyword evidence="3" id="KW-0663">Pyridoxal phosphate</keyword>
<accession>A0ABQ6M8R2</accession>
<dbReference type="PANTHER" id="PTHR42825">
    <property type="entry name" value="AMINO ACID AMINOTRANSFERASE"/>
    <property type="match status" value="1"/>
</dbReference>
<evidence type="ECO:0000256" key="1">
    <source>
        <dbReference type="ARBA" id="ARBA00001933"/>
    </source>
</evidence>
<keyword evidence="6" id="KW-1185">Reference proteome</keyword>
<dbReference type="Gene3D" id="3.30.470.10">
    <property type="match status" value="1"/>
</dbReference>